<organism evidence="6 7">
    <name type="scientific">Paenibacillus albiflavus</name>
    <dbReference type="NCBI Taxonomy" id="2545760"/>
    <lineage>
        <taxon>Bacteria</taxon>
        <taxon>Bacillati</taxon>
        <taxon>Bacillota</taxon>
        <taxon>Bacilli</taxon>
        <taxon>Bacillales</taxon>
        <taxon>Paenibacillaceae</taxon>
        <taxon>Paenibacillus</taxon>
    </lineage>
</organism>
<dbReference type="Proteomes" id="UP000295418">
    <property type="component" value="Unassembled WGS sequence"/>
</dbReference>
<keyword evidence="2" id="KW-0479">Metal-binding</keyword>
<keyword evidence="3" id="KW-0249">Electron transport</keyword>
<dbReference type="InterPro" id="IPR028096">
    <property type="entry name" value="EfeO_Cupredoxin"/>
</dbReference>
<sequence>MNNQATTRMQLVFKWMAWICGKSMKKWLLSLGLVFTAVIIVTGCGVKEDTTAASSSIQTDAEASREATVITIEAKNFAFNQKEIKVKKGDNVSITLKNSQGNHAIHIDGYNKDIRNNKTVTFVADQAGQFKFFCSIMCGSGHADMVGTIIVE</sequence>
<dbReference type="OrthoDB" id="279535at2"/>
<dbReference type="PANTHER" id="PTHR38439">
    <property type="entry name" value="AURACYANIN-B"/>
    <property type="match status" value="1"/>
</dbReference>
<keyword evidence="7" id="KW-1185">Reference proteome</keyword>
<evidence type="ECO:0000256" key="3">
    <source>
        <dbReference type="ARBA" id="ARBA00022982"/>
    </source>
</evidence>
<dbReference type="InterPro" id="IPR008972">
    <property type="entry name" value="Cupredoxin"/>
</dbReference>
<dbReference type="Pfam" id="PF13473">
    <property type="entry name" value="Cupredoxin_1"/>
    <property type="match status" value="1"/>
</dbReference>
<proteinExistence type="predicted"/>
<keyword evidence="4" id="KW-0186">Copper</keyword>
<feature type="domain" description="EfeO-type cupredoxin-like" evidence="5">
    <location>
        <begin position="59"/>
        <end position="151"/>
    </location>
</feature>
<evidence type="ECO:0000256" key="1">
    <source>
        <dbReference type="ARBA" id="ARBA00022448"/>
    </source>
</evidence>
<evidence type="ECO:0000313" key="7">
    <source>
        <dbReference type="Proteomes" id="UP000295418"/>
    </source>
</evidence>
<dbReference type="RefSeq" id="WP_132417570.1">
    <property type="nucleotide sequence ID" value="NZ_SKFG01000006.1"/>
</dbReference>
<evidence type="ECO:0000313" key="6">
    <source>
        <dbReference type="EMBL" id="TCZ78157.1"/>
    </source>
</evidence>
<evidence type="ECO:0000259" key="5">
    <source>
        <dbReference type="Pfam" id="PF13473"/>
    </source>
</evidence>
<reference evidence="6 7" key="1">
    <citation type="submission" date="2019-03" db="EMBL/GenBank/DDBJ databases">
        <authorList>
            <person name="Kim M.K.M."/>
        </authorList>
    </citation>
    <scope>NUCLEOTIDE SEQUENCE [LARGE SCALE GENOMIC DNA]</scope>
    <source>
        <strain evidence="6 7">18JY21-1</strain>
    </source>
</reference>
<dbReference type="EMBL" id="SKFG01000006">
    <property type="protein sequence ID" value="TCZ78157.1"/>
    <property type="molecule type" value="Genomic_DNA"/>
</dbReference>
<dbReference type="Gene3D" id="2.60.40.420">
    <property type="entry name" value="Cupredoxins - blue copper proteins"/>
    <property type="match status" value="1"/>
</dbReference>
<keyword evidence="1" id="KW-0813">Transport</keyword>
<accession>A0A4R4EF39</accession>
<name>A0A4R4EF39_9BACL</name>
<dbReference type="SUPFAM" id="SSF49503">
    <property type="entry name" value="Cupredoxins"/>
    <property type="match status" value="1"/>
</dbReference>
<dbReference type="PANTHER" id="PTHR38439:SF2">
    <property type="entry name" value="OUTER MEMBRANE PROTEIN H.8"/>
    <property type="match status" value="1"/>
</dbReference>
<dbReference type="InterPro" id="IPR050845">
    <property type="entry name" value="Cu-binding_ET"/>
</dbReference>
<evidence type="ECO:0000256" key="2">
    <source>
        <dbReference type="ARBA" id="ARBA00022723"/>
    </source>
</evidence>
<dbReference type="GO" id="GO:0005507">
    <property type="term" value="F:copper ion binding"/>
    <property type="evidence" value="ECO:0007669"/>
    <property type="project" value="TreeGrafter"/>
</dbReference>
<gene>
    <name evidence="6" type="ORF">E0485_08505</name>
</gene>
<protein>
    <submittedName>
        <fullName evidence="6">Cytochrome C oxidase subunit II</fullName>
    </submittedName>
</protein>
<comment type="caution">
    <text evidence="6">The sequence shown here is derived from an EMBL/GenBank/DDBJ whole genome shotgun (WGS) entry which is preliminary data.</text>
</comment>
<evidence type="ECO:0000256" key="4">
    <source>
        <dbReference type="ARBA" id="ARBA00023008"/>
    </source>
</evidence>
<dbReference type="AlphaFoldDB" id="A0A4R4EF39"/>